<dbReference type="InterPro" id="IPR003494">
    <property type="entry name" value="SHS2_FtsA"/>
</dbReference>
<evidence type="ECO:0000259" key="1">
    <source>
        <dbReference type="SMART" id="SM00842"/>
    </source>
</evidence>
<evidence type="ECO:0000313" key="2">
    <source>
        <dbReference type="EMBL" id="WIW71116.1"/>
    </source>
</evidence>
<dbReference type="PANTHER" id="PTHR32432">
    <property type="entry name" value="CELL DIVISION PROTEIN FTSA-RELATED"/>
    <property type="match status" value="1"/>
</dbReference>
<dbReference type="AlphaFoldDB" id="A0A9Y2ET44"/>
<protein>
    <submittedName>
        <fullName evidence="2">Cell division FtsA domain-containing protein</fullName>
    </submittedName>
</protein>
<dbReference type="Proteomes" id="UP001243623">
    <property type="component" value="Chromosome"/>
</dbReference>
<accession>A0A9Y2ET44</accession>
<dbReference type="CDD" id="cd24004">
    <property type="entry name" value="ASKHA_NBD_PilM-like"/>
    <property type="match status" value="1"/>
</dbReference>
<dbReference type="SMART" id="SM00842">
    <property type="entry name" value="FtsA"/>
    <property type="match status" value="1"/>
</dbReference>
<dbReference type="PANTHER" id="PTHR32432:SF3">
    <property type="entry name" value="ETHANOLAMINE UTILIZATION PROTEIN EUTJ"/>
    <property type="match status" value="1"/>
</dbReference>
<evidence type="ECO:0000313" key="3">
    <source>
        <dbReference type="Proteomes" id="UP001243623"/>
    </source>
</evidence>
<dbReference type="Pfam" id="PF14450">
    <property type="entry name" value="FtsA"/>
    <property type="match status" value="1"/>
</dbReference>
<feature type="domain" description="SHS2" evidence="1">
    <location>
        <begin position="6"/>
        <end position="201"/>
    </location>
</feature>
<keyword evidence="2" id="KW-0131">Cell cycle</keyword>
<dbReference type="Gene3D" id="3.30.420.40">
    <property type="match status" value="2"/>
</dbReference>
<dbReference type="KEGG" id="sgbi:P3F81_01960"/>
<dbReference type="InterPro" id="IPR043129">
    <property type="entry name" value="ATPase_NBD"/>
</dbReference>
<dbReference type="GO" id="GO:0051301">
    <property type="term" value="P:cell division"/>
    <property type="evidence" value="ECO:0007669"/>
    <property type="project" value="UniProtKB-KW"/>
</dbReference>
<organism evidence="2 3">
    <name type="scientific">Selenobaculum gibii</name>
    <dbReference type="NCBI Taxonomy" id="3054208"/>
    <lineage>
        <taxon>Bacteria</taxon>
        <taxon>Bacillati</taxon>
        <taxon>Bacillota</taxon>
        <taxon>Negativicutes</taxon>
        <taxon>Selenomonadales</taxon>
        <taxon>Selenomonadaceae</taxon>
        <taxon>Selenobaculum</taxon>
    </lineage>
</organism>
<sequence length="713" mass="77492">MNKNLLFSLDIGTRSVIGIVAEKIGKDIKIIAAERKEHNTRAMLDGQIHDVPEVAAILEEVKLKLEDRVGTLNHAAVAAAGRALYTITAEAEMEISEIITPENERTLELSAIQAAQKKLATSNTVDDPTLYYCVGYSTITYKLDNVPLKTLVGQRGKKAHIEVIATFLPRQVIDSMQSALIAANLEMSALTLEPIAAINVLIPPTMRHLNLVLVDIGAGTSDVAITKNGTIIGYGMVPLAGDEITEALSQAYLLDFNVAERIKRELTMQKTSTETTITFSDILGIEYNLSPTEIVEQVKPNVGELAQAIANQIIALNKESPQAVLLVGGGSLTPLLPEMLAQALEIPAPRVAVRRPDTIHGMEFPDELKQPDNVTPLGILKVAASQSLHFITVHVNNTPYRLFNIGKLTLSDALLAAGIGLKDLNGKPGLAITVTINKQTKFIPGTMGTAAELLLNNEKTTLDTEIKDGDKISVVCGINGKAPTVYLKDVVEPAEDMSVLINNENYTVSPILLVNDKPAKLDQQLKDRDIVTYRNLKNLGEILVSVGYSPQPHRFTYTVNGVKTQHSVSTTILVNDEPATVSHPIEPNDEITLIEPKVPQLGKVLQLETIDKGIYIYFNKKKHFIPTSHYTIKMNGNNALLDDVAKDGAEITYELIDKGTPILSDILFTVGYKAPSAFSKVSVEILLNNQPAEYITPVKSGDNIEVITTPLKG</sequence>
<gene>
    <name evidence="2" type="ORF">P3F81_01960</name>
</gene>
<reference evidence="2" key="1">
    <citation type="submission" date="2023-03" db="EMBL/GenBank/DDBJ databases">
        <title>Selenobaculum gbiensis gen. nov. sp. nov., a new bacterium isolated from the gut microbiota of IBD patient.</title>
        <authorList>
            <person name="Yeo S."/>
            <person name="Park H."/>
            <person name="Huh C.S."/>
        </authorList>
    </citation>
    <scope>NUCLEOTIDE SEQUENCE</scope>
    <source>
        <strain evidence="2">ICN-92133</strain>
    </source>
</reference>
<keyword evidence="2" id="KW-0132">Cell division</keyword>
<dbReference type="SUPFAM" id="SSF53067">
    <property type="entry name" value="Actin-like ATPase domain"/>
    <property type="match status" value="2"/>
</dbReference>
<dbReference type="RefSeq" id="WP_147666832.1">
    <property type="nucleotide sequence ID" value="NZ_CP120678.1"/>
</dbReference>
<name>A0A9Y2ET44_9FIRM</name>
<dbReference type="InterPro" id="IPR050696">
    <property type="entry name" value="FtsA/MreB"/>
</dbReference>
<dbReference type="EMBL" id="CP120678">
    <property type="protein sequence ID" value="WIW71116.1"/>
    <property type="molecule type" value="Genomic_DNA"/>
</dbReference>
<proteinExistence type="predicted"/>
<keyword evidence="3" id="KW-1185">Reference proteome</keyword>